<protein>
    <submittedName>
        <fullName evidence="2">Uncharacterized protein</fullName>
    </submittedName>
</protein>
<evidence type="ECO:0000313" key="1">
    <source>
        <dbReference type="Proteomes" id="UP000887569"/>
    </source>
</evidence>
<keyword evidence="1" id="KW-1185">Reference proteome</keyword>
<name>A0A915C4X3_PARUN</name>
<reference evidence="2" key="1">
    <citation type="submission" date="2022-11" db="UniProtKB">
        <authorList>
            <consortium name="WormBaseParasite"/>
        </authorList>
    </citation>
    <scope>IDENTIFICATION</scope>
</reference>
<dbReference type="AlphaFoldDB" id="A0A915C4X3"/>
<dbReference type="Proteomes" id="UP000887569">
    <property type="component" value="Unplaced"/>
</dbReference>
<organism evidence="1 2">
    <name type="scientific">Parascaris univalens</name>
    <name type="common">Nematode worm</name>
    <dbReference type="NCBI Taxonomy" id="6257"/>
    <lineage>
        <taxon>Eukaryota</taxon>
        <taxon>Metazoa</taxon>
        <taxon>Ecdysozoa</taxon>
        <taxon>Nematoda</taxon>
        <taxon>Chromadorea</taxon>
        <taxon>Rhabditida</taxon>
        <taxon>Spirurina</taxon>
        <taxon>Ascaridomorpha</taxon>
        <taxon>Ascaridoidea</taxon>
        <taxon>Ascarididae</taxon>
        <taxon>Parascaris</taxon>
    </lineage>
</organism>
<evidence type="ECO:0000313" key="2">
    <source>
        <dbReference type="WBParaSite" id="PgR087_g023_t04"/>
    </source>
</evidence>
<proteinExistence type="predicted"/>
<accession>A0A915C4X3</accession>
<sequence>MSRAGGPSKAREGHLITLYRTRLLETLVQLTVQTEAAVKAEAEANKYRNRYKRICELLRDAEGLLLQCFIFFRFHWSSFCYYLGQQLTSYLK</sequence>
<dbReference type="WBParaSite" id="PgR087_g023_t04">
    <property type="protein sequence ID" value="PgR087_g023_t04"/>
    <property type="gene ID" value="PgR087_g023"/>
</dbReference>